<dbReference type="EMBL" id="WNXC01000001">
    <property type="protein sequence ID" value="MBB2148791.1"/>
    <property type="molecule type" value="Genomic_DNA"/>
</dbReference>
<reference evidence="1 2" key="1">
    <citation type="submission" date="2019-11" db="EMBL/GenBank/DDBJ databases">
        <title>Description of Pedobacter sp. LMG 31462T.</title>
        <authorList>
            <person name="Carlier A."/>
            <person name="Qi S."/>
            <person name="Vandamme P."/>
        </authorList>
    </citation>
    <scope>NUCLEOTIDE SEQUENCE [LARGE SCALE GENOMIC DNA]</scope>
    <source>
        <strain evidence="1 2">LMG 31462</strain>
    </source>
</reference>
<comment type="caution">
    <text evidence="1">The sequence shown here is derived from an EMBL/GenBank/DDBJ whole genome shotgun (WGS) entry which is preliminary data.</text>
</comment>
<dbReference type="RefSeq" id="WP_182955110.1">
    <property type="nucleotide sequence ID" value="NZ_WNXC01000001.1"/>
</dbReference>
<gene>
    <name evidence="1" type="ORF">GM920_07690</name>
</gene>
<sequence length="108" mass="12397">MNIIERLKEIAEENPNGFTVYTTNLEPVKKGWIVAQIETQNCFGDEGLKKALEVALKTSQVLGGWKEEDLFYWDAVIIFNNEEEATRSGIENKQIAIYQIETNNLKFL</sequence>
<evidence type="ECO:0000313" key="1">
    <source>
        <dbReference type="EMBL" id="MBB2148791.1"/>
    </source>
</evidence>
<name>A0ABR6EU50_9SPHI</name>
<organism evidence="1 2">
    <name type="scientific">Pedobacter gandavensis</name>
    <dbReference type="NCBI Taxonomy" id="2679963"/>
    <lineage>
        <taxon>Bacteria</taxon>
        <taxon>Pseudomonadati</taxon>
        <taxon>Bacteroidota</taxon>
        <taxon>Sphingobacteriia</taxon>
        <taxon>Sphingobacteriales</taxon>
        <taxon>Sphingobacteriaceae</taxon>
        <taxon>Pedobacter</taxon>
    </lineage>
</organism>
<proteinExistence type="predicted"/>
<dbReference type="Proteomes" id="UP000636110">
    <property type="component" value="Unassembled WGS sequence"/>
</dbReference>
<accession>A0ABR6EU50</accession>
<evidence type="ECO:0000313" key="2">
    <source>
        <dbReference type="Proteomes" id="UP000636110"/>
    </source>
</evidence>
<keyword evidence="2" id="KW-1185">Reference proteome</keyword>
<protein>
    <submittedName>
        <fullName evidence="1">Uncharacterized protein</fullName>
    </submittedName>
</protein>